<gene>
    <name evidence="2" type="ORF">SAMN02745119_01444</name>
</gene>
<protein>
    <submittedName>
        <fullName evidence="2">Uncharacterized protein</fullName>
    </submittedName>
</protein>
<evidence type="ECO:0000313" key="3">
    <source>
        <dbReference type="Proteomes" id="UP000190102"/>
    </source>
</evidence>
<keyword evidence="3" id="KW-1185">Reference proteome</keyword>
<evidence type="ECO:0000256" key="1">
    <source>
        <dbReference type="SAM" id="Phobius"/>
    </source>
</evidence>
<accession>A0A1T4MXW4</accession>
<reference evidence="3" key="1">
    <citation type="submission" date="2017-02" db="EMBL/GenBank/DDBJ databases">
        <authorList>
            <person name="Varghese N."/>
            <person name="Submissions S."/>
        </authorList>
    </citation>
    <scope>NUCLEOTIDE SEQUENCE [LARGE SCALE GENOMIC DNA]</scope>
    <source>
        <strain evidence="3">ATCC BAA-34</strain>
    </source>
</reference>
<keyword evidence="1" id="KW-1133">Transmembrane helix</keyword>
<name>A0A1T4MXW4_9BACT</name>
<organism evidence="2 3">
    <name type="scientific">Trichlorobacter thiogenes</name>
    <dbReference type="NCBI Taxonomy" id="115783"/>
    <lineage>
        <taxon>Bacteria</taxon>
        <taxon>Pseudomonadati</taxon>
        <taxon>Thermodesulfobacteriota</taxon>
        <taxon>Desulfuromonadia</taxon>
        <taxon>Geobacterales</taxon>
        <taxon>Geobacteraceae</taxon>
        <taxon>Trichlorobacter</taxon>
    </lineage>
</organism>
<proteinExistence type="predicted"/>
<dbReference type="AlphaFoldDB" id="A0A1T4MXW4"/>
<dbReference type="Proteomes" id="UP000190102">
    <property type="component" value="Unassembled WGS sequence"/>
</dbReference>
<keyword evidence="1" id="KW-0472">Membrane</keyword>
<feature type="transmembrane region" description="Helical" evidence="1">
    <location>
        <begin position="81"/>
        <end position="102"/>
    </location>
</feature>
<evidence type="ECO:0000313" key="2">
    <source>
        <dbReference type="EMBL" id="SJZ71842.1"/>
    </source>
</evidence>
<sequence length="105" mass="12449">MFIKEKKSNRMLRSVFKAVILATGSYSIFAMYILKKHNDIYLWVAILSLTGAFIFDRVTFKGYSQMEYFEGQRDKRKQKRELWIIAGLFLLIIIIGLLAYLLDWK</sequence>
<feature type="transmembrane region" description="Helical" evidence="1">
    <location>
        <begin position="12"/>
        <end position="34"/>
    </location>
</feature>
<dbReference type="STRING" id="115783.SAMN02745119_01444"/>
<keyword evidence="1" id="KW-0812">Transmembrane</keyword>
<feature type="transmembrane region" description="Helical" evidence="1">
    <location>
        <begin position="40"/>
        <end position="60"/>
    </location>
</feature>
<dbReference type="RefSeq" id="WP_078789759.1">
    <property type="nucleotide sequence ID" value="NZ_FUWR01000006.1"/>
</dbReference>
<dbReference type="EMBL" id="FUWR01000006">
    <property type="protein sequence ID" value="SJZ71842.1"/>
    <property type="molecule type" value="Genomic_DNA"/>
</dbReference>